<evidence type="ECO:0000256" key="2">
    <source>
        <dbReference type="ARBA" id="ARBA00022737"/>
    </source>
</evidence>
<dbReference type="InterPro" id="IPR015943">
    <property type="entry name" value="WD40/YVTN_repeat-like_dom_sf"/>
</dbReference>
<dbReference type="InterPro" id="IPR050505">
    <property type="entry name" value="WDR55/POC1"/>
</dbReference>
<proteinExistence type="predicted"/>
<feature type="repeat" description="WD" evidence="3">
    <location>
        <begin position="1166"/>
        <end position="1200"/>
    </location>
</feature>
<evidence type="ECO:0000256" key="3">
    <source>
        <dbReference type="PROSITE-ProRule" id="PRU00221"/>
    </source>
</evidence>
<dbReference type="SMART" id="SM00220">
    <property type="entry name" value="S_TKc"/>
    <property type="match status" value="1"/>
</dbReference>
<dbReference type="InterPro" id="IPR019775">
    <property type="entry name" value="WD40_repeat_CS"/>
</dbReference>
<dbReference type="SUPFAM" id="SSF56112">
    <property type="entry name" value="Protein kinase-like (PK-like)"/>
    <property type="match status" value="1"/>
</dbReference>
<protein>
    <submittedName>
        <fullName evidence="5">Protein kinase</fullName>
    </submittedName>
</protein>
<dbReference type="SUPFAM" id="SSF48452">
    <property type="entry name" value="TPR-like"/>
    <property type="match status" value="1"/>
</dbReference>
<dbReference type="InterPro" id="IPR008271">
    <property type="entry name" value="Ser/Thr_kinase_AS"/>
</dbReference>
<dbReference type="Gene3D" id="1.10.510.10">
    <property type="entry name" value="Transferase(Phosphotransferase) domain 1"/>
    <property type="match status" value="1"/>
</dbReference>
<keyword evidence="5" id="KW-0418">Kinase</keyword>
<dbReference type="PROSITE" id="PS50294">
    <property type="entry name" value="WD_REPEATS_REGION"/>
    <property type="match status" value="2"/>
</dbReference>
<evidence type="ECO:0000313" key="6">
    <source>
        <dbReference type="Proteomes" id="UP000594205"/>
    </source>
</evidence>
<feature type="repeat" description="WD" evidence="3">
    <location>
        <begin position="439"/>
        <end position="471"/>
    </location>
</feature>
<dbReference type="InterPro" id="IPR036322">
    <property type="entry name" value="WD40_repeat_dom_sf"/>
</dbReference>
<dbReference type="Proteomes" id="UP000594205">
    <property type="component" value="Chromosome"/>
</dbReference>
<dbReference type="EMBL" id="CP063373">
    <property type="protein sequence ID" value="QOV38190.1"/>
    <property type="molecule type" value="Genomic_DNA"/>
</dbReference>
<name>A0A7M2SPB6_9ACTN</name>
<dbReference type="SMART" id="SM00320">
    <property type="entry name" value="WD40"/>
    <property type="match status" value="10"/>
</dbReference>
<keyword evidence="2" id="KW-0677">Repeat</keyword>
<dbReference type="PROSITE" id="PS00678">
    <property type="entry name" value="WD_REPEATS_1"/>
    <property type="match status" value="1"/>
</dbReference>
<dbReference type="Gene3D" id="2.130.10.10">
    <property type="entry name" value="YVTN repeat-like/Quinoprotein amine dehydrogenase"/>
    <property type="match status" value="4"/>
</dbReference>
<dbReference type="SUPFAM" id="SSF50998">
    <property type="entry name" value="Quinoprotein alcohol dehydrogenase-like"/>
    <property type="match status" value="1"/>
</dbReference>
<reference evidence="5 6" key="1">
    <citation type="submission" date="2020-10" db="EMBL/GenBank/DDBJ databases">
        <title>Streptomyces ferrugineus complate genome analysis.</title>
        <authorList>
            <person name="Anwar N."/>
        </authorList>
    </citation>
    <scope>NUCLEOTIDE SEQUENCE [LARGE SCALE GENOMIC DNA]</scope>
    <source>
        <strain evidence="5 6">CCTCC AA2014009</strain>
    </source>
</reference>
<dbReference type="InterPro" id="IPR001680">
    <property type="entry name" value="WD40_rpt"/>
</dbReference>
<evidence type="ECO:0000259" key="4">
    <source>
        <dbReference type="PROSITE" id="PS50011"/>
    </source>
</evidence>
<dbReference type="CDD" id="cd00200">
    <property type="entry name" value="WD40"/>
    <property type="match status" value="1"/>
</dbReference>
<feature type="repeat" description="WD" evidence="3">
    <location>
        <begin position="1136"/>
        <end position="1165"/>
    </location>
</feature>
<dbReference type="CDD" id="cd14014">
    <property type="entry name" value="STKc_PknB_like"/>
    <property type="match status" value="1"/>
</dbReference>
<dbReference type="KEGG" id="sfeu:IM697_07305"/>
<evidence type="ECO:0000256" key="1">
    <source>
        <dbReference type="ARBA" id="ARBA00022574"/>
    </source>
</evidence>
<organism evidence="5 6">
    <name type="scientific">Streptomyces ferrugineus</name>
    <dbReference type="NCBI Taxonomy" id="1413221"/>
    <lineage>
        <taxon>Bacteria</taxon>
        <taxon>Bacillati</taxon>
        <taxon>Actinomycetota</taxon>
        <taxon>Actinomycetes</taxon>
        <taxon>Kitasatosporales</taxon>
        <taxon>Streptomycetaceae</taxon>
        <taxon>Streptomyces</taxon>
    </lineage>
</organism>
<dbReference type="InterPro" id="IPR011047">
    <property type="entry name" value="Quinoprotein_ADH-like_sf"/>
</dbReference>
<dbReference type="InterPro" id="IPR000719">
    <property type="entry name" value="Prot_kinase_dom"/>
</dbReference>
<dbReference type="GO" id="GO:0005524">
    <property type="term" value="F:ATP binding"/>
    <property type="evidence" value="ECO:0007669"/>
    <property type="project" value="InterPro"/>
</dbReference>
<keyword evidence="6" id="KW-1185">Reference proteome</keyword>
<dbReference type="PROSITE" id="PS50082">
    <property type="entry name" value="WD_REPEATS_2"/>
    <property type="match status" value="4"/>
</dbReference>
<dbReference type="PANTHER" id="PTHR44019:SF8">
    <property type="entry name" value="POC1 CENTRIOLAR PROTEIN HOMOLOG"/>
    <property type="match status" value="1"/>
</dbReference>
<feature type="repeat" description="WD" evidence="3">
    <location>
        <begin position="887"/>
        <end position="919"/>
    </location>
</feature>
<dbReference type="Pfam" id="PF00400">
    <property type="entry name" value="WD40"/>
    <property type="match status" value="5"/>
</dbReference>
<dbReference type="PANTHER" id="PTHR44019">
    <property type="entry name" value="WD REPEAT-CONTAINING PROTEIN 55"/>
    <property type="match status" value="1"/>
</dbReference>
<evidence type="ECO:0000313" key="5">
    <source>
        <dbReference type="EMBL" id="QOV38190.1"/>
    </source>
</evidence>
<dbReference type="Gene3D" id="1.25.40.10">
    <property type="entry name" value="Tetratricopeptide repeat domain"/>
    <property type="match status" value="1"/>
</dbReference>
<dbReference type="RefSeq" id="WP_194045805.1">
    <property type="nucleotide sequence ID" value="NZ_CP063373.1"/>
</dbReference>
<dbReference type="AlphaFoldDB" id="A0A7M2SPB6"/>
<gene>
    <name evidence="5" type="ORF">IM697_07305</name>
</gene>
<dbReference type="GO" id="GO:0004672">
    <property type="term" value="F:protein kinase activity"/>
    <property type="evidence" value="ECO:0007669"/>
    <property type="project" value="InterPro"/>
</dbReference>
<keyword evidence="1 3" id="KW-0853">WD repeat</keyword>
<dbReference type="InterPro" id="IPR011990">
    <property type="entry name" value="TPR-like_helical_dom_sf"/>
</dbReference>
<dbReference type="Pfam" id="PF00069">
    <property type="entry name" value="Pkinase"/>
    <property type="match status" value="1"/>
</dbReference>
<feature type="domain" description="Protein kinase" evidence="4">
    <location>
        <begin position="16"/>
        <end position="299"/>
    </location>
</feature>
<keyword evidence="5" id="KW-0808">Transferase</keyword>
<sequence length="1215" mass="131389">MTRVGWRRGAVLLGLYEVRDVIESGGMGLVYRVRHRHWNMDLAVKVPKPERTGTAVGRARFEQEAGTWVGLGPHPNVVNCVYVRRIDDHPCVFAEWVDGGSLGDLIRDGRLYAGDGGGDDGGGGSCARVLDLAVQTAWGIHHAHQEELVHQDVKPANVMIDVADGWTAKVTDFGIARALATPGDHAAGPPGVSYGGLTPEYCSPEQAHAAVGARVRLTSATDVWSWALCVLEMFTGGRYWRHGQAAPEVLAALRDGRLPQACPMPSALADVLRKCFAAEPVKRPQHLGELASAVADIYADVVGTPYPRLPPQGPGLLADGLSNRALSLLDLDRADDAEELWRRAADIDPHHPSTVYNWALHRWRQGRLSDEEVVAQLDTARNLEGERWQADHLLGLVHMERGADEAARELLAAAPDVSEVAVARDELARRARLPEPARLTGHRGAVTALAVDATGRVAVSGGADGRLLVWEPAGHRRRAELGPRSATAPAAVTGVAVCGDGAIALVARGEGPLEVWDLTRRVLLRELPAPPSSATAVAVNRSGAGVVACDDGRFQVWDTRTGRLLRDLTHPATPYQKGNPLTGRVDPEVRYRPAPVHVVAITEGADLVITAAPRDGSLVVWDVGRGRPRHQLVRSKDGYLTGIDVVAPGADGTYALLVNGSSRTMHIWEPRDDRTLSTVPTELNLHQMVAVSADGRIAVSVPRGSYRQQLRVWETGSGRCLRTMGTRPEALEDPENPEDPEHPDGFAAREAMALLEQRCVAISGDGRIAVLGDDQGGIRVHHLPPLGFRAGWSYARPRGASALDDGETQVSRLVERAARLAEEGRTAEAAAQVRAARAVPGYERHPELREIWAELGRRAGGDRTGLLGLWLRYDMRGGTFTFTQRVTLALTPDGELMVTGGADGFVRIWELRTGQGLHAFPERAGKPHTILLADEGRLAVTADWSGTAHIWDLTSGTRRGELSGDQGRVRCVSVDRSGRHALVGDDKGALCLWRLDPGTAPHRIRTMLAHDGPVRTVRLSDDGKYAASAGSDDRAAVLWRTATGVPLLRFPGSFLPTLRFDAAGSRLFATSDDGVTVWDVRTLRKVCTRQSYPEPLALSADGRVAVTRGLDTVDVWETGTGRTVCELPVLSEVFDLSPDGRYVLTAGFDKVPRLWDARTGRCVHVLEPHPSFVTTVVFTADGRNAVSADARPAIRLWELDWDYDFTAGDGAAEPR</sequence>
<dbReference type="InterPro" id="IPR011009">
    <property type="entry name" value="Kinase-like_dom_sf"/>
</dbReference>
<dbReference type="SUPFAM" id="SSF50978">
    <property type="entry name" value="WD40 repeat-like"/>
    <property type="match status" value="1"/>
</dbReference>
<accession>A0A7M2SPB6</accession>
<dbReference type="PROSITE" id="PS00108">
    <property type="entry name" value="PROTEIN_KINASE_ST"/>
    <property type="match status" value="1"/>
</dbReference>
<dbReference type="PROSITE" id="PS50011">
    <property type="entry name" value="PROTEIN_KINASE_DOM"/>
    <property type="match status" value="1"/>
</dbReference>